<proteinExistence type="inferred from homology"/>
<dbReference type="UniPathway" id="UPA00379">
    <property type="reaction ID" value="UER00549"/>
</dbReference>
<dbReference type="GO" id="GO:0019557">
    <property type="term" value="P:L-histidine catabolic process to glutamate and formate"/>
    <property type="evidence" value="ECO:0007669"/>
    <property type="project" value="UniProtKB-UniPathway"/>
</dbReference>
<comment type="similarity">
    <text evidence="7">Belongs to the PAL/histidase family.</text>
</comment>
<comment type="caution">
    <text evidence="10">The sequence shown here is derived from an EMBL/GenBank/DDBJ whole genome shotgun (WGS) entry which is preliminary data.</text>
</comment>
<evidence type="ECO:0000256" key="5">
    <source>
        <dbReference type="ARBA" id="ARBA00049269"/>
    </source>
</evidence>
<dbReference type="EMBL" id="LBXZ01000005">
    <property type="protein sequence ID" value="KKR40705.1"/>
    <property type="molecule type" value="Genomic_DNA"/>
</dbReference>
<evidence type="ECO:0000313" key="11">
    <source>
        <dbReference type="Proteomes" id="UP000034072"/>
    </source>
</evidence>
<dbReference type="Pfam" id="PF00221">
    <property type="entry name" value="Lyase_aromatic"/>
    <property type="match status" value="1"/>
</dbReference>
<dbReference type="NCBIfam" id="NF006871">
    <property type="entry name" value="PRK09367.1"/>
    <property type="match status" value="1"/>
</dbReference>
<dbReference type="PROSITE" id="PS00488">
    <property type="entry name" value="PAL_HISTIDASE"/>
    <property type="match status" value="1"/>
</dbReference>
<organism evidence="10 11">
    <name type="scientific">Candidatus Yanofskybacteria bacterium GW2011_GWE2_40_11</name>
    <dbReference type="NCBI Taxonomy" id="1619033"/>
    <lineage>
        <taxon>Bacteria</taxon>
        <taxon>Candidatus Yanofskyibacteriota</taxon>
    </lineage>
</organism>
<gene>
    <name evidence="10" type="ORF">UT75_C0005G0013</name>
</gene>
<keyword evidence="4 7" id="KW-0456">Lyase</keyword>
<dbReference type="GO" id="GO:0004397">
    <property type="term" value="F:histidine ammonia-lyase activity"/>
    <property type="evidence" value="ECO:0007669"/>
    <property type="project" value="UniProtKB-UniRule"/>
</dbReference>
<evidence type="ECO:0000256" key="6">
    <source>
        <dbReference type="NCBIfam" id="TIGR01225"/>
    </source>
</evidence>
<comment type="pathway">
    <text evidence="1 8">Amino-acid degradation; L-histidine degradation into L-glutamate; N-formimidoyl-L-glutamate from L-histidine: step 1/3.</text>
</comment>
<dbReference type="InterPro" id="IPR005921">
    <property type="entry name" value="HutH"/>
</dbReference>
<dbReference type="AlphaFoldDB" id="A0A0G0T0R4"/>
<dbReference type="NCBIfam" id="TIGR01225">
    <property type="entry name" value="hutH"/>
    <property type="match status" value="1"/>
</dbReference>
<comment type="catalytic activity">
    <reaction evidence="5 8">
        <text>L-histidine = trans-urocanate + NH4(+)</text>
        <dbReference type="Rhea" id="RHEA:21232"/>
        <dbReference type="ChEBI" id="CHEBI:17771"/>
        <dbReference type="ChEBI" id="CHEBI:28938"/>
        <dbReference type="ChEBI" id="CHEBI:57595"/>
        <dbReference type="EC" id="4.3.1.3"/>
    </reaction>
</comment>
<dbReference type="PANTHER" id="PTHR10362">
    <property type="entry name" value="HISTIDINE AMMONIA-LYASE"/>
    <property type="match status" value="1"/>
</dbReference>
<dbReference type="PATRIC" id="fig|1619033.3.peg.413"/>
<dbReference type="Gene3D" id="1.10.275.10">
    <property type="entry name" value="Fumarase/aspartase (N-terminal domain)"/>
    <property type="match status" value="1"/>
</dbReference>
<evidence type="ECO:0000256" key="8">
    <source>
        <dbReference type="RuleBase" id="RU004479"/>
    </source>
</evidence>
<evidence type="ECO:0000256" key="7">
    <source>
        <dbReference type="RuleBase" id="RU003954"/>
    </source>
</evidence>
<keyword evidence="3 8" id="KW-0369">Histidine metabolism</keyword>
<evidence type="ECO:0000256" key="4">
    <source>
        <dbReference type="ARBA" id="ARBA00023239"/>
    </source>
</evidence>
<reference evidence="10 11" key="1">
    <citation type="journal article" date="2015" name="Nature">
        <title>rRNA introns, odd ribosomes, and small enigmatic genomes across a large radiation of phyla.</title>
        <authorList>
            <person name="Brown C.T."/>
            <person name="Hug L.A."/>
            <person name="Thomas B.C."/>
            <person name="Sharon I."/>
            <person name="Castelle C.J."/>
            <person name="Singh A."/>
            <person name="Wilkins M.J."/>
            <person name="Williams K.H."/>
            <person name="Banfield J.F."/>
        </authorList>
    </citation>
    <scope>NUCLEOTIDE SEQUENCE [LARGE SCALE GENOMIC DNA]</scope>
</reference>
<evidence type="ECO:0000256" key="3">
    <source>
        <dbReference type="ARBA" id="ARBA00022808"/>
    </source>
</evidence>
<evidence type="ECO:0000256" key="9">
    <source>
        <dbReference type="RuleBase" id="RU004480"/>
    </source>
</evidence>
<dbReference type="SUPFAM" id="SSF48557">
    <property type="entry name" value="L-aspartase-like"/>
    <property type="match status" value="1"/>
</dbReference>
<dbReference type="InterPro" id="IPR001106">
    <property type="entry name" value="Aromatic_Lyase"/>
</dbReference>
<dbReference type="Proteomes" id="UP000034072">
    <property type="component" value="Unassembled WGS sequence"/>
</dbReference>
<name>A0A0G0T0R4_9BACT</name>
<dbReference type="FunFam" id="1.20.200.10:FF:000003">
    <property type="entry name" value="Histidine ammonia-lyase"/>
    <property type="match status" value="1"/>
</dbReference>
<accession>A0A0G0T0R4</accession>
<dbReference type="InterPro" id="IPR024083">
    <property type="entry name" value="Fumarase/histidase_N"/>
</dbReference>
<dbReference type="GO" id="GO:0005737">
    <property type="term" value="C:cytoplasm"/>
    <property type="evidence" value="ECO:0007669"/>
    <property type="project" value="UniProtKB-SubCell"/>
</dbReference>
<dbReference type="Gene3D" id="1.20.200.10">
    <property type="entry name" value="Fumarase/aspartase (Central domain)"/>
    <property type="match status" value="1"/>
</dbReference>
<dbReference type="FunFam" id="1.10.275.10:FF:000005">
    <property type="entry name" value="Histidine ammonia-lyase"/>
    <property type="match status" value="1"/>
</dbReference>
<evidence type="ECO:0000313" key="10">
    <source>
        <dbReference type="EMBL" id="KKR40705.1"/>
    </source>
</evidence>
<evidence type="ECO:0000256" key="2">
    <source>
        <dbReference type="ARBA" id="ARBA00012994"/>
    </source>
</evidence>
<evidence type="ECO:0000256" key="1">
    <source>
        <dbReference type="ARBA" id="ARBA00005113"/>
    </source>
</evidence>
<dbReference type="CDD" id="cd00332">
    <property type="entry name" value="PAL-HAL"/>
    <property type="match status" value="1"/>
</dbReference>
<dbReference type="GO" id="GO:0019556">
    <property type="term" value="P:L-histidine catabolic process to glutamate and formamide"/>
    <property type="evidence" value="ECO:0007669"/>
    <property type="project" value="UniProtKB-UniPathway"/>
</dbReference>
<dbReference type="InterPro" id="IPR008948">
    <property type="entry name" value="L-Aspartase-like"/>
</dbReference>
<dbReference type="EC" id="4.3.1.3" evidence="2 6"/>
<comment type="subcellular location">
    <subcellularLocation>
        <location evidence="9">Cytoplasm</location>
    </subcellularLocation>
</comment>
<protein>
    <recommendedName>
        <fullName evidence="2 6">Histidine ammonia-lyase</fullName>
        <ecNumber evidence="2 6">4.3.1.3</ecNumber>
    </recommendedName>
</protein>
<dbReference type="InterPro" id="IPR022313">
    <property type="entry name" value="Phe/His_NH3-lyase_AS"/>
</dbReference>
<sequence>MDTQKIELGPDHHSLTPELVEHIAHNQKVKISLSEKAKEKILKSRAVVEKMVKDNRVVYGVTTGFGSFKNKVIDHGHTVELQRNLIRSHAAGVGPFLSQEMVRAAMLVRLNSLSQGFSGVRLELLELLIGMLNKNVVPVVPSQGSVGASGDLAPLSHIGLVLMGEGRAYYKNEILPGGKALKAAGLKPIEFMQKEGLAFNNGTSVMSGMASITLARAKRLQNIADLACAMSLEALCGVSAAFTEKAHLIRPHHGQITAAKNIKRFVEGSKLVDSVPNRVQDSYSLRCAPQVHGACRGAIKYIDDVMVCEINSVTDNPIIFSNPDEAISAGNFHGEHIAIALDTLGIALSEFASISERRTAKLVDPANNEGLPAYLIAADKGGLHNGLMIPQYTAAALVSENKVLAHPASVDSIPTSANQEDHVSMGSIATRKAFEILKNVENVLAIEFMTTAQAIEFRGSSKLGKITKAAHKMIREVIPKLDGDREMAKDINKIRDLILSENFFKLTTYK</sequence>